<feature type="domain" description="Peptidase A1" evidence="8">
    <location>
        <begin position="103"/>
        <end position="452"/>
    </location>
</feature>
<dbReference type="InterPro" id="IPR032799">
    <property type="entry name" value="TAXi_C"/>
</dbReference>
<gene>
    <name evidence="9" type="ORF">Fot_20566</name>
</gene>
<keyword evidence="3" id="KW-0064">Aspartyl protease</keyword>
<comment type="similarity">
    <text evidence="1">Belongs to the peptidase A1 family.</text>
</comment>
<protein>
    <submittedName>
        <fullName evidence="9">Eukaryotic aspartyl protease family protein</fullName>
    </submittedName>
</protein>
<evidence type="ECO:0000256" key="4">
    <source>
        <dbReference type="ARBA" id="ARBA00022801"/>
    </source>
</evidence>
<dbReference type="InterPro" id="IPR033121">
    <property type="entry name" value="PEPTIDASE_A1"/>
</dbReference>
<keyword evidence="5" id="KW-0325">Glycoprotein</keyword>
<dbReference type="AlphaFoldDB" id="A0ABD1USC6"/>
<dbReference type="Proteomes" id="UP001604277">
    <property type="component" value="Unassembled WGS sequence"/>
</dbReference>
<keyword evidence="4" id="KW-0378">Hydrolase</keyword>
<keyword evidence="2 9" id="KW-0645">Protease</keyword>
<evidence type="ECO:0000259" key="8">
    <source>
        <dbReference type="PROSITE" id="PS51767"/>
    </source>
</evidence>
<dbReference type="CDD" id="cd05476">
    <property type="entry name" value="pepsin_A_like_plant"/>
    <property type="match status" value="1"/>
</dbReference>
<evidence type="ECO:0000256" key="3">
    <source>
        <dbReference type="ARBA" id="ARBA00022750"/>
    </source>
</evidence>
<feature type="signal peptide" evidence="7">
    <location>
        <begin position="1"/>
        <end position="23"/>
    </location>
</feature>
<reference evidence="10" key="1">
    <citation type="submission" date="2024-07" db="EMBL/GenBank/DDBJ databases">
        <title>Two chromosome-level genome assemblies of Korean endemic species Abeliophyllum distichum and Forsythia ovata (Oleaceae).</title>
        <authorList>
            <person name="Jang H."/>
        </authorList>
    </citation>
    <scope>NUCLEOTIDE SEQUENCE [LARGE SCALE GENOMIC DNA]</scope>
</reference>
<sequence length="460" mass="50194">MASCSSLFLFYLVFLNFLYLGCTETETGNETHYGTTGENHSVSLSFSLSSVPLSHNASSSQEALQSSSLVSLPKTRGHHRSRGAVPSSPSIHYKSSFKYSMALIVSLPLGTPPQPLSMVLDTGSQLSWIQCQRKSPRKPPTTSFDPSLSSSFSNLPCNSPLCMLQNPDFTLPTSCENKVCHYSYFYADGTLAEGNLVTDKFTLSPSKTTTPLVLGCTTNSSEAQGILGMNLGRLSFPSQTKISKFSYCVPLRQGTPRITPMGTFYLGKNPNSRTFKYVNLLSFPQIKSMPNFDPLAYTLPMTGIMIGGKKLNIPVSVFRPDAGGSGQTMIDSGTQYTFLVDEAYSKVREEVVRVAGRRLKQGYVHGGSMDMCFDGNPIEIERLIGDMVFQFENGVEILINKERVLDDVGGGIHCVGIGQSSMLGTFSNIFGNFHQQNLWVEFDLAGRKVGFGAADCTRSV</sequence>
<dbReference type="PROSITE" id="PS00141">
    <property type="entry name" value="ASP_PROTEASE"/>
    <property type="match status" value="1"/>
</dbReference>
<dbReference type="InterPro" id="IPR001969">
    <property type="entry name" value="Aspartic_peptidase_AS"/>
</dbReference>
<evidence type="ECO:0000256" key="6">
    <source>
        <dbReference type="SAM" id="MobiDB-lite"/>
    </source>
</evidence>
<dbReference type="InterPro" id="IPR051708">
    <property type="entry name" value="Plant_Aspart_Prot_A1"/>
</dbReference>
<dbReference type="InterPro" id="IPR021109">
    <property type="entry name" value="Peptidase_aspartic_dom_sf"/>
</dbReference>
<evidence type="ECO:0000313" key="9">
    <source>
        <dbReference type="EMBL" id="KAL2527965.1"/>
    </source>
</evidence>
<keyword evidence="10" id="KW-1185">Reference proteome</keyword>
<dbReference type="PROSITE" id="PS51767">
    <property type="entry name" value="PEPTIDASE_A1"/>
    <property type="match status" value="1"/>
</dbReference>
<dbReference type="InterPro" id="IPR034161">
    <property type="entry name" value="Pepsin-like_plant"/>
</dbReference>
<dbReference type="Pfam" id="PF14541">
    <property type="entry name" value="TAXi_C"/>
    <property type="match status" value="1"/>
</dbReference>
<dbReference type="SUPFAM" id="SSF50630">
    <property type="entry name" value="Acid proteases"/>
    <property type="match status" value="1"/>
</dbReference>
<dbReference type="PANTHER" id="PTHR47967">
    <property type="entry name" value="OS07G0603500 PROTEIN-RELATED"/>
    <property type="match status" value="1"/>
</dbReference>
<evidence type="ECO:0000256" key="5">
    <source>
        <dbReference type="ARBA" id="ARBA00023180"/>
    </source>
</evidence>
<dbReference type="InterPro" id="IPR032861">
    <property type="entry name" value="TAXi_N"/>
</dbReference>
<name>A0ABD1USC6_9LAMI</name>
<organism evidence="9 10">
    <name type="scientific">Forsythia ovata</name>
    <dbReference type="NCBI Taxonomy" id="205694"/>
    <lineage>
        <taxon>Eukaryota</taxon>
        <taxon>Viridiplantae</taxon>
        <taxon>Streptophyta</taxon>
        <taxon>Embryophyta</taxon>
        <taxon>Tracheophyta</taxon>
        <taxon>Spermatophyta</taxon>
        <taxon>Magnoliopsida</taxon>
        <taxon>eudicotyledons</taxon>
        <taxon>Gunneridae</taxon>
        <taxon>Pentapetalae</taxon>
        <taxon>asterids</taxon>
        <taxon>lamiids</taxon>
        <taxon>Lamiales</taxon>
        <taxon>Oleaceae</taxon>
        <taxon>Forsythieae</taxon>
        <taxon>Forsythia</taxon>
    </lineage>
</organism>
<comment type="caution">
    <text evidence="9">The sequence shown here is derived from an EMBL/GenBank/DDBJ whole genome shotgun (WGS) entry which is preliminary data.</text>
</comment>
<dbReference type="Pfam" id="PF14543">
    <property type="entry name" value="TAXi_N"/>
    <property type="match status" value="1"/>
</dbReference>
<dbReference type="EMBL" id="JBFOLJ010000006">
    <property type="protein sequence ID" value="KAL2527965.1"/>
    <property type="molecule type" value="Genomic_DNA"/>
</dbReference>
<evidence type="ECO:0000256" key="7">
    <source>
        <dbReference type="SAM" id="SignalP"/>
    </source>
</evidence>
<proteinExistence type="inferred from homology"/>
<dbReference type="GO" id="GO:0004190">
    <property type="term" value="F:aspartic-type endopeptidase activity"/>
    <property type="evidence" value="ECO:0007669"/>
    <property type="project" value="UniProtKB-KW"/>
</dbReference>
<feature type="region of interest" description="Disordered" evidence="6">
    <location>
        <begin position="68"/>
        <end position="89"/>
    </location>
</feature>
<accession>A0ABD1USC6</accession>
<evidence type="ECO:0000256" key="1">
    <source>
        <dbReference type="ARBA" id="ARBA00007447"/>
    </source>
</evidence>
<evidence type="ECO:0000313" key="10">
    <source>
        <dbReference type="Proteomes" id="UP001604277"/>
    </source>
</evidence>
<keyword evidence="7" id="KW-0732">Signal</keyword>
<dbReference type="GO" id="GO:0006508">
    <property type="term" value="P:proteolysis"/>
    <property type="evidence" value="ECO:0007669"/>
    <property type="project" value="UniProtKB-KW"/>
</dbReference>
<dbReference type="PANTHER" id="PTHR47967:SF31">
    <property type="entry name" value="ASPARTYL PROTEASE FAMILY PROTEIN"/>
    <property type="match status" value="1"/>
</dbReference>
<dbReference type="Gene3D" id="2.40.70.10">
    <property type="entry name" value="Acid Proteases"/>
    <property type="match status" value="2"/>
</dbReference>
<feature type="chain" id="PRO_5044749498" evidence="7">
    <location>
        <begin position="24"/>
        <end position="460"/>
    </location>
</feature>
<evidence type="ECO:0000256" key="2">
    <source>
        <dbReference type="ARBA" id="ARBA00022670"/>
    </source>
</evidence>